<keyword evidence="2" id="KW-1185">Reference proteome</keyword>
<reference evidence="1" key="1">
    <citation type="submission" date="2019-08" db="EMBL/GenBank/DDBJ databases">
        <title>Genome sequence of Clostridiales bacterium MT110.</title>
        <authorList>
            <person name="Cao J."/>
        </authorList>
    </citation>
    <scope>NUCLEOTIDE SEQUENCE</scope>
    <source>
        <strain evidence="1">MT110</strain>
    </source>
</reference>
<evidence type="ECO:0000313" key="1">
    <source>
        <dbReference type="EMBL" id="QOX64782.1"/>
    </source>
</evidence>
<dbReference type="EMBL" id="CP042469">
    <property type="protein sequence ID" value="QOX64782.1"/>
    <property type="molecule type" value="Genomic_DNA"/>
</dbReference>
<name>A0ACD1AE77_9FIRM</name>
<evidence type="ECO:0000313" key="2">
    <source>
        <dbReference type="Proteomes" id="UP000594014"/>
    </source>
</evidence>
<proteinExistence type="predicted"/>
<organism evidence="1 2">
    <name type="scientific">Anoxybacterium hadale</name>
    <dbReference type="NCBI Taxonomy" id="3408580"/>
    <lineage>
        <taxon>Bacteria</taxon>
        <taxon>Bacillati</taxon>
        <taxon>Bacillota</taxon>
        <taxon>Clostridia</taxon>
        <taxon>Peptostreptococcales</taxon>
        <taxon>Anaerovoracaceae</taxon>
        <taxon>Anoxybacterium</taxon>
    </lineage>
</organism>
<accession>A0ACD1AE77</accession>
<gene>
    <name evidence="1" type="ORF">FRZ06_16230</name>
</gene>
<dbReference type="Proteomes" id="UP000594014">
    <property type="component" value="Chromosome"/>
</dbReference>
<sequence>MKINIEESTEYNEVEITIKCASIDEKLERLISGIRLFNSSISGKKDGSIYFLKPEDVLYFDTVDDYLEDE</sequence>
<protein>
    <submittedName>
        <fullName evidence="1">Uncharacterized protein</fullName>
    </submittedName>
</protein>